<dbReference type="NCBIfam" id="TIGR03822">
    <property type="entry name" value="AblA_like_2"/>
    <property type="match status" value="1"/>
</dbReference>
<evidence type="ECO:0000256" key="3">
    <source>
        <dbReference type="ARBA" id="ARBA00008703"/>
    </source>
</evidence>
<comment type="similarity">
    <text evidence="3">Belongs to the radical SAM superfamily. KamA family.</text>
</comment>
<keyword evidence="5" id="KW-0949">S-adenosyl-L-methionine</keyword>
<evidence type="ECO:0000256" key="11">
    <source>
        <dbReference type="PIRSR" id="PIRSR004911-1"/>
    </source>
</evidence>
<keyword evidence="7 12" id="KW-0663">Pyridoxal phosphate</keyword>
<evidence type="ECO:0000256" key="9">
    <source>
        <dbReference type="ARBA" id="ARBA00023014"/>
    </source>
</evidence>
<name>A0A7W6RF10_9PROT</name>
<evidence type="ECO:0000256" key="1">
    <source>
        <dbReference type="ARBA" id="ARBA00001933"/>
    </source>
</evidence>
<evidence type="ECO:0000313" key="14">
    <source>
        <dbReference type="EMBL" id="MBB4267341.1"/>
    </source>
</evidence>
<dbReference type="InterPro" id="IPR022447">
    <property type="entry name" value="Lys_aminomutase-rel"/>
</dbReference>
<feature type="domain" description="Radical SAM core" evidence="13">
    <location>
        <begin position="84"/>
        <end position="297"/>
    </location>
</feature>
<comment type="cofactor">
    <cofactor evidence="2">
        <name>[4Fe-4S] cluster</name>
        <dbReference type="ChEBI" id="CHEBI:49883"/>
    </cofactor>
</comment>
<organism evidence="14 15">
    <name type="scientific">Roseospira visakhapatnamensis</name>
    <dbReference type="NCBI Taxonomy" id="390880"/>
    <lineage>
        <taxon>Bacteria</taxon>
        <taxon>Pseudomonadati</taxon>
        <taxon>Pseudomonadota</taxon>
        <taxon>Alphaproteobacteria</taxon>
        <taxon>Rhodospirillales</taxon>
        <taxon>Rhodospirillaceae</taxon>
        <taxon>Roseospira</taxon>
    </lineage>
</organism>
<feature type="binding site" evidence="11">
    <location>
        <position position="98"/>
    </location>
    <ligand>
        <name>[4Fe-4S] cluster</name>
        <dbReference type="ChEBI" id="CHEBI:49883"/>
        <note>4Fe-4S-S-AdoMet</note>
    </ligand>
</feature>
<dbReference type="GO" id="GO:0046872">
    <property type="term" value="F:metal ion binding"/>
    <property type="evidence" value="ECO:0007669"/>
    <property type="project" value="UniProtKB-KW"/>
</dbReference>
<accession>A0A7W6RF10</accession>
<evidence type="ECO:0000256" key="5">
    <source>
        <dbReference type="ARBA" id="ARBA00022691"/>
    </source>
</evidence>
<keyword evidence="9 11" id="KW-0411">Iron-sulfur</keyword>
<dbReference type="InterPro" id="IPR007197">
    <property type="entry name" value="rSAM"/>
</dbReference>
<protein>
    <submittedName>
        <fullName evidence="14">Lysine 2,3-aminomutase</fullName>
        <ecNumber evidence="14">5.4.3.2</ecNumber>
    </submittedName>
</protein>
<dbReference type="InterPro" id="IPR013785">
    <property type="entry name" value="Aldolase_TIM"/>
</dbReference>
<dbReference type="InterPro" id="IPR003739">
    <property type="entry name" value="Lys_aminomutase/Glu_NH3_mut"/>
</dbReference>
<keyword evidence="8" id="KW-0408">Iron</keyword>
<proteinExistence type="inferred from homology"/>
<evidence type="ECO:0000256" key="7">
    <source>
        <dbReference type="ARBA" id="ARBA00022898"/>
    </source>
</evidence>
<dbReference type="CDD" id="cd01335">
    <property type="entry name" value="Radical_SAM"/>
    <property type="match status" value="1"/>
</dbReference>
<sequence length="344" mass="37075">MTSLDDLVAANLIAETDREALRLVEAGLAIRITDTMRARMTPGAAADPIRAQFVPSRRELDVDPVERPDPIGDDAHSPLPGIVHRYPDRVLLKIVGTCAVYCRFCFRRGMVGPAARRTLSHAQVDAALNYIRATPRVREVILSGGDPFLLSRARAAAITSALDGIDHVSVIRWHTRVPVADPGRVSARFVEAVAGTDTTVVVSIHANHAHEFTPEADAALRRLRAAGIVLVSQTVLLAGINDSVETLETLMRAFLDRGIIPYYLHHGDLAPGTGHFRTSIQAGLRLVEGLRGRLSGLAQPTYVLDLPGGGGKVPITWDLLTSGGARTWTGAWHAYPPPPPITPP</sequence>
<dbReference type="SUPFAM" id="SSF102114">
    <property type="entry name" value="Radical SAM enzymes"/>
    <property type="match status" value="1"/>
</dbReference>
<comment type="caution">
    <text evidence="14">The sequence shown here is derived from an EMBL/GenBank/DDBJ whole genome shotgun (WGS) entry which is preliminary data.</text>
</comment>
<comment type="cofactor">
    <cofactor evidence="1 12">
        <name>pyridoxal 5'-phosphate</name>
        <dbReference type="ChEBI" id="CHEBI:597326"/>
    </cofactor>
</comment>
<keyword evidence="10 14" id="KW-0413">Isomerase</keyword>
<feature type="modified residue" description="N6-(pyridoxal phosphate)lysine" evidence="12">
    <location>
        <position position="312"/>
    </location>
</feature>
<feature type="binding site" evidence="11">
    <location>
        <position position="102"/>
    </location>
    <ligand>
        <name>[4Fe-4S] cluster</name>
        <dbReference type="ChEBI" id="CHEBI:49883"/>
        <note>4Fe-4S-S-AdoMet</note>
    </ligand>
</feature>
<dbReference type="Pfam" id="PF04055">
    <property type="entry name" value="Radical_SAM"/>
    <property type="match status" value="1"/>
</dbReference>
<dbReference type="PROSITE" id="PS51918">
    <property type="entry name" value="RADICAL_SAM"/>
    <property type="match status" value="1"/>
</dbReference>
<dbReference type="Proteomes" id="UP000554286">
    <property type="component" value="Unassembled WGS sequence"/>
</dbReference>
<dbReference type="RefSeq" id="WP_221238496.1">
    <property type="nucleotide sequence ID" value="NZ_JACIGK010000025.1"/>
</dbReference>
<dbReference type="SFLD" id="SFLDG01070">
    <property type="entry name" value="PLP-dependent"/>
    <property type="match status" value="1"/>
</dbReference>
<dbReference type="AlphaFoldDB" id="A0A7W6RF10"/>
<dbReference type="GO" id="GO:0051539">
    <property type="term" value="F:4 iron, 4 sulfur cluster binding"/>
    <property type="evidence" value="ECO:0007669"/>
    <property type="project" value="UniProtKB-KW"/>
</dbReference>
<reference evidence="14 15" key="1">
    <citation type="submission" date="2020-08" db="EMBL/GenBank/DDBJ databases">
        <title>Genome sequencing of Purple Non-Sulfur Bacteria from various extreme environments.</title>
        <authorList>
            <person name="Mayer M."/>
        </authorList>
    </citation>
    <scope>NUCLEOTIDE SEQUENCE [LARGE SCALE GENOMIC DNA]</scope>
    <source>
        <strain evidence="14 15">JA131</strain>
    </source>
</reference>
<keyword evidence="6 11" id="KW-0479">Metal-binding</keyword>
<dbReference type="PANTHER" id="PTHR30538:SF1">
    <property type="entry name" value="L-LYSINE 2,3-AMINOMUTASE"/>
    <property type="match status" value="1"/>
</dbReference>
<evidence type="ECO:0000256" key="6">
    <source>
        <dbReference type="ARBA" id="ARBA00022723"/>
    </source>
</evidence>
<evidence type="ECO:0000259" key="13">
    <source>
        <dbReference type="PROSITE" id="PS51918"/>
    </source>
</evidence>
<dbReference type="GO" id="GO:0050066">
    <property type="term" value="F:L-lysine 2,3-aminomutase activity"/>
    <property type="evidence" value="ECO:0007669"/>
    <property type="project" value="UniProtKB-EC"/>
</dbReference>
<evidence type="ECO:0000256" key="10">
    <source>
        <dbReference type="ARBA" id="ARBA00023235"/>
    </source>
</evidence>
<dbReference type="SFLD" id="SFLDS00029">
    <property type="entry name" value="Radical_SAM"/>
    <property type="match status" value="1"/>
</dbReference>
<dbReference type="Pfam" id="PF12544">
    <property type="entry name" value="LAM_C"/>
    <property type="match status" value="1"/>
</dbReference>
<dbReference type="EMBL" id="JACIGK010000025">
    <property type="protein sequence ID" value="MBB4267341.1"/>
    <property type="molecule type" value="Genomic_DNA"/>
</dbReference>
<gene>
    <name evidence="14" type="ORF">GGD89_002982</name>
</gene>
<dbReference type="PIRSF" id="PIRSF004911">
    <property type="entry name" value="DUF160"/>
    <property type="match status" value="1"/>
</dbReference>
<keyword evidence="4 11" id="KW-0004">4Fe-4S</keyword>
<dbReference type="Gene3D" id="3.20.20.70">
    <property type="entry name" value="Aldolase class I"/>
    <property type="match status" value="1"/>
</dbReference>
<keyword evidence="15" id="KW-1185">Reference proteome</keyword>
<evidence type="ECO:0000256" key="12">
    <source>
        <dbReference type="PIRSR" id="PIRSR603739-50"/>
    </source>
</evidence>
<dbReference type="InterPro" id="IPR058240">
    <property type="entry name" value="rSAM_sf"/>
</dbReference>
<dbReference type="EC" id="5.4.3.2" evidence="14"/>
<evidence type="ECO:0000256" key="2">
    <source>
        <dbReference type="ARBA" id="ARBA00001966"/>
    </source>
</evidence>
<evidence type="ECO:0000256" key="8">
    <source>
        <dbReference type="ARBA" id="ARBA00023004"/>
    </source>
</evidence>
<dbReference type="NCBIfam" id="TIGR00238">
    <property type="entry name" value="KamA family radical SAM protein"/>
    <property type="match status" value="1"/>
</dbReference>
<dbReference type="PANTHER" id="PTHR30538">
    <property type="entry name" value="LYSINE 2,3-AMINOMUTASE-RELATED"/>
    <property type="match status" value="1"/>
</dbReference>
<feature type="binding site" evidence="11">
    <location>
        <position position="105"/>
    </location>
    <ligand>
        <name>[4Fe-4S] cluster</name>
        <dbReference type="ChEBI" id="CHEBI:49883"/>
        <note>4Fe-4S-S-AdoMet</note>
    </ligand>
</feature>
<evidence type="ECO:0000313" key="15">
    <source>
        <dbReference type="Proteomes" id="UP000554286"/>
    </source>
</evidence>
<evidence type="ECO:0000256" key="4">
    <source>
        <dbReference type="ARBA" id="ARBA00022485"/>
    </source>
</evidence>
<dbReference type="InterPro" id="IPR025895">
    <property type="entry name" value="LAM_C_dom"/>
</dbReference>